<reference evidence="3" key="1">
    <citation type="submission" date="2017-06" db="EMBL/GenBank/DDBJ databases">
        <authorList>
            <person name="Varghese N."/>
            <person name="Submissions S."/>
        </authorList>
    </citation>
    <scope>NUCLEOTIDE SEQUENCE [LARGE SCALE GENOMIC DNA]</scope>
    <source>
        <strain evidence="3">DSM 137</strain>
    </source>
</reference>
<sequence>MRATFEQNAEFIALAAREARDEAQRLLARLEVLIAGLAAKDSAAGLELRRAAVEFLVAAGDQQPALRGEGRLSVVPARPGDRAAERLGELESTILEIVEGEEGGMHVDAVFELLGEMGVEMTKGNLSVKLHRMIKAGRLVSTARGYYGLSSMERARRMAS</sequence>
<dbReference type="AlphaFoldDB" id="A0A212RTB3"/>
<gene>
    <name evidence="2" type="ORF">SAMN06265338_10759</name>
</gene>
<keyword evidence="1" id="KW-0175">Coiled coil</keyword>
<organism evidence="2 3">
    <name type="scientific">Rhodoblastus acidophilus</name>
    <name type="common">Rhodopseudomonas acidophila</name>
    <dbReference type="NCBI Taxonomy" id="1074"/>
    <lineage>
        <taxon>Bacteria</taxon>
        <taxon>Pseudomonadati</taxon>
        <taxon>Pseudomonadota</taxon>
        <taxon>Alphaproteobacteria</taxon>
        <taxon>Hyphomicrobiales</taxon>
        <taxon>Rhodoblastaceae</taxon>
        <taxon>Rhodoblastus</taxon>
    </lineage>
</organism>
<keyword evidence="3" id="KW-1185">Reference proteome</keyword>
<dbReference type="RefSeq" id="WP_088521298.1">
    <property type="nucleotide sequence ID" value="NZ_FYDG01000007.1"/>
</dbReference>
<dbReference type="EMBL" id="FYDG01000007">
    <property type="protein sequence ID" value="SNB75907.1"/>
    <property type="molecule type" value="Genomic_DNA"/>
</dbReference>
<evidence type="ECO:0000256" key="1">
    <source>
        <dbReference type="SAM" id="Coils"/>
    </source>
</evidence>
<evidence type="ECO:0000313" key="2">
    <source>
        <dbReference type="EMBL" id="SNB75907.1"/>
    </source>
</evidence>
<proteinExistence type="predicted"/>
<dbReference type="Proteomes" id="UP000198418">
    <property type="component" value="Unassembled WGS sequence"/>
</dbReference>
<feature type="coiled-coil region" evidence="1">
    <location>
        <begin position="13"/>
        <end position="40"/>
    </location>
</feature>
<evidence type="ECO:0000313" key="3">
    <source>
        <dbReference type="Proteomes" id="UP000198418"/>
    </source>
</evidence>
<protein>
    <submittedName>
        <fullName evidence="2">Uncharacterized protein</fullName>
    </submittedName>
</protein>
<name>A0A212RTB3_RHOAC</name>
<accession>A0A212RTB3</accession>
<dbReference type="OrthoDB" id="8454794at2"/>